<reference evidence="3 4" key="1">
    <citation type="submission" date="2023-07" db="EMBL/GenBank/DDBJ databases">
        <title>Sorghum-associated microbial communities from plants grown in Nebraska, USA.</title>
        <authorList>
            <person name="Schachtman D."/>
        </authorList>
    </citation>
    <scope>NUCLEOTIDE SEQUENCE [LARGE SCALE GENOMIC DNA]</scope>
    <source>
        <strain evidence="3 4">BE190</strain>
    </source>
</reference>
<dbReference type="PANTHER" id="PTHR35335:SF1">
    <property type="entry name" value="UPF0716 PROTEIN FXSA"/>
    <property type="match status" value="1"/>
</dbReference>
<feature type="compositionally biased region" description="Pro residues" evidence="1">
    <location>
        <begin position="174"/>
        <end position="183"/>
    </location>
</feature>
<name>A0ABU1UZZ0_9GAMM</name>
<feature type="transmembrane region" description="Helical" evidence="2">
    <location>
        <begin position="6"/>
        <end position="21"/>
    </location>
</feature>
<dbReference type="NCBIfam" id="NF008528">
    <property type="entry name" value="PRK11463.1-2"/>
    <property type="match status" value="1"/>
</dbReference>
<sequence>MRIPLFPVFVLLPVLELWLMIEIGGEVGALAVILWLVAMIVLGINLLRYLGASSMLQAAQNMRSGGAMPAQTLADGLFKAVGAVLLIIPGFITDLMALLCFIPLVRRLLLKRWLAKVAMNASARGFKMTGFGADPFKSGSSTSATGNVYEHQGSAQTDTDKAISGVIIDQQPESPTPKAPKSE</sequence>
<evidence type="ECO:0000256" key="2">
    <source>
        <dbReference type="SAM" id="Phobius"/>
    </source>
</evidence>
<keyword evidence="2" id="KW-1133">Transmembrane helix</keyword>
<feature type="transmembrane region" description="Helical" evidence="2">
    <location>
        <begin position="80"/>
        <end position="105"/>
    </location>
</feature>
<dbReference type="EMBL" id="JAVDVX010000005">
    <property type="protein sequence ID" value="MDR7090754.1"/>
    <property type="molecule type" value="Genomic_DNA"/>
</dbReference>
<dbReference type="RefSeq" id="WP_310073331.1">
    <property type="nucleotide sequence ID" value="NZ_JAVDVX010000005.1"/>
</dbReference>
<accession>A0ABU1UZZ0</accession>
<dbReference type="Pfam" id="PF04186">
    <property type="entry name" value="FxsA"/>
    <property type="match status" value="1"/>
</dbReference>
<comment type="caution">
    <text evidence="3">The sequence shown here is derived from an EMBL/GenBank/DDBJ whole genome shotgun (WGS) entry which is preliminary data.</text>
</comment>
<keyword evidence="4" id="KW-1185">Reference proteome</keyword>
<proteinExistence type="predicted"/>
<evidence type="ECO:0000313" key="3">
    <source>
        <dbReference type="EMBL" id="MDR7090754.1"/>
    </source>
</evidence>
<dbReference type="InterPro" id="IPR007313">
    <property type="entry name" value="FxsA"/>
</dbReference>
<feature type="transmembrane region" description="Helical" evidence="2">
    <location>
        <begin position="28"/>
        <end position="47"/>
    </location>
</feature>
<dbReference type="PANTHER" id="PTHR35335">
    <property type="entry name" value="UPF0716 PROTEIN FXSA"/>
    <property type="match status" value="1"/>
</dbReference>
<keyword evidence="2" id="KW-0472">Membrane</keyword>
<dbReference type="Proteomes" id="UP001253595">
    <property type="component" value="Unassembled WGS sequence"/>
</dbReference>
<organism evidence="3 4">
    <name type="scientific">Cellvibrio fibrivorans</name>
    <dbReference type="NCBI Taxonomy" id="126350"/>
    <lineage>
        <taxon>Bacteria</taxon>
        <taxon>Pseudomonadati</taxon>
        <taxon>Pseudomonadota</taxon>
        <taxon>Gammaproteobacteria</taxon>
        <taxon>Cellvibrionales</taxon>
        <taxon>Cellvibrionaceae</taxon>
        <taxon>Cellvibrio</taxon>
    </lineage>
</organism>
<gene>
    <name evidence="3" type="ORF">J2X05_002780</name>
</gene>
<evidence type="ECO:0000256" key="1">
    <source>
        <dbReference type="SAM" id="MobiDB-lite"/>
    </source>
</evidence>
<protein>
    <submittedName>
        <fullName evidence="3">UPF0716 protein FxsA</fullName>
    </submittedName>
</protein>
<feature type="region of interest" description="Disordered" evidence="1">
    <location>
        <begin position="142"/>
        <end position="183"/>
    </location>
</feature>
<keyword evidence="2" id="KW-0812">Transmembrane</keyword>
<evidence type="ECO:0000313" key="4">
    <source>
        <dbReference type="Proteomes" id="UP001253595"/>
    </source>
</evidence>